<proteinExistence type="predicted"/>
<evidence type="ECO:0000313" key="1">
    <source>
        <dbReference type="EMBL" id="KAL2738695.1"/>
    </source>
</evidence>
<accession>A0ABD2C0Z7</accession>
<dbReference type="EMBL" id="JAYRBN010000063">
    <property type="protein sequence ID" value="KAL2738695.1"/>
    <property type="molecule type" value="Genomic_DNA"/>
</dbReference>
<reference evidence="1 2" key="1">
    <citation type="journal article" date="2024" name="Ann. Entomol. Soc. Am.">
        <title>Genomic analyses of the southern and eastern yellowjacket wasps (Hymenoptera: Vespidae) reveal evolutionary signatures of social life.</title>
        <authorList>
            <person name="Catto M.A."/>
            <person name="Caine P.B."/>
            <person name="Orr S.E."/>
            <person name="Hunt B.G."/>
            <person name="Goodisman M.A.D."/>
        </authorList>
    </citation>
    <scope>NUCLEOTIDE SEQUENCE [LARGE SCALE GENOMIC DNA]</scope>
    <source>
        <strain evidence="1">232</strain>
        <tissue evidence="1">Head and thorax</tissue>
    </source>
</reference>
<evidence type="ECO:0000313" key="2">
    <source>
        <dbReference type="Proteomes" id="UP001607303"/>
    </source>
</evidence>
<sequence>MNISCNLSFIINIAFIIPNEVISSTNRIINEYLRAASVVRIMPCLNKARPDSCREEGILRLTRCKDDEWREVVPRSISPIVPRLFTNTFHYKTSQILRIVYDLYQIEMINFHSLMQQDIRLDSF</sequence>
<dbReference type="AlphaFoldDB" id="A0ABD2C0Z7"/>
<name>A0ABD2C0Z7_VESMC</name>
<comment type="caution">
    <text evidence="1">The sequence shown here is derived from an EMBL/GenBank/DDBJ whole genome shotgun (WGS) entry which is preliminary data.</text>
</comment>
<protein>
    <submittedName>
        <fullName evidence="1">Uncharacterized protein</fullName>
    </submittedName>
</protein>
<keyword evidence="2" id="KW-1185">Reference proteome</keyword>
<organism evidence="1 2">
    <name type="scientific">Vespula maculifrons</name>
    <name type="common">Eastern yellow jacket</name>
    <name type="synonym">Wasp</name>
    <dbReference type="NCBI Taxonomy" id="7453"/>
    <lineage>
        <taxon>Eukaryota</taxon>
        <taxon>Metazoa</taxon>
        <taxon>Ecdysozoa</taxon>
        <taxon>Arthropoda</taxon>
        <taxon>Hexapoda</taxon>
        <taxon>Insecta</taxon>
        <taxon>Pterygota</taxon>
        <taxon>Neoptera</taxon>
        <taxon>Endopterygota</taxon>
        <taxon>Hymenoptera</taxon>
        <taxon>Apocrita</taxon>
        <taxon>Aculeata</taxon>
        <taxon>Vespoidea</taxon>
        <taxon>Vespidae</taxon>
        <taxon>Vespinae</taxon>
        <taxon>Vespula</taxon>
    </lineage>
</organism>
<dbReference type="Proteomes" id="UP001607303">
    <property type="component" value="Unassembled WGS sequence"/>
</dbReference>
<gene>
    <name evidence="1" type="ORF">V1477_012054</name>
</gene>